<keyword evidence="1" id="KW-0614">Plasmid</keyword>
<gene>
    <name evidence="1" type="ORF">RBB84_25055</name>
</gene>
<organism evidence="1">
    <name type="scientific">Rhodococcus sp. D-6</name>
    <dbReference type="NCBI Taxonomy" id="1387842"/>
    <lineage>
        <taxon>Bacteria</taxon>
        <taxon>Bacillati</taxon>
        <taxon>Actinomycetota</taxon>
        <taxon>Actinomycetes</taxon>
        <taxon>Mycobacteriales</taxon>
        <taxon>Nocardiaceae</taxon>
        <taxon>Rhodococcus</taxon>
    </lineage>
</organism>
<dbReference type="KEGG" id="rhox:RBB84_25055"/>
<dbReference type="EMBL" id="CP132972">
    <property type="protein sequence ID" value="XBW07026.1"/>
    <property type="molecule type" value="Genomic_DNA"/>
</dbReference>
<name>A0AAU7V4U6_9NOCA</name>
<reference evidence="1" key="1">
    <citation type="submission" date="2023-08" db="EMBL/GenBank/DDBJ databases">
        <title>The novel hydrolase IpcH responsible for the initial isoprocarb degradation step in Rhodococcus sp. D-6.</title>
        <authorList>
            <person name="Zhu Q."/>
        </authorList>
    </citation>
    <scope>NUCLEOTIDE SEQUENCE</scope>
    <source>
        <strain evidence="1">D-6</strain>
        <plasmid evidence="1">p2-D-6</plasmid>
    </source>
</reference>
<geneLocation type="plasmid" evidence="1">
    <name>p2-D-6</name>
</geneLocation>
<protein>
    <submittedName>
        <fullName evidence="1">Uncharacterized protein</fullName>
    </submittedName>
</protein>
<evidence type="ECO:0000313" key="1">
    <source>
        <dbReference type="EMBL" id="XBW07026.1"/>
    </source>
</evidence>
<accession>A0AAU7V4U6</accession>
<sequence length="125" mass="14008">MDVDLRRIVRRMLAAHEADAARSREAFGKEYASHLGPTVSQDRELATLRSLRALARHVDTMIDDQIVSARRRDNPAAWAAIGRELGITGQAASKRARTRNLRVVPLTPERYAEIVAEARHLTGRD</sequence>
<proteinExistence type="predicted"/>
<dbReference type="RefSeq" id="WP_350247812.1">
    <property type="nucleotide sequence ID" value="NZ_CP132972.1"/>
</dbReference>
<dbReference type="AlphaFoldDB" id="A0AAU7V4U6"/>